<evidence type="ECO:0000256" key="2">
    <source>
        <dbReference type="ARBA" id="ARBA00022857"/>
    </source>
</evidence>
<dbReference type="EMBL" id="KB456260">
    <property type="protein sequence ID" value="EMF17318.1"/>
    <property type="molecule type" value="Genomic_DNA"/>
</dbReference>
<dbReference type="Pfam" id="PF13561">
    <property type="entry name" value="adh_short_C2"/>
    <property type="match status" value="1"/>
</dbReference>
<dbReference type="AlphaFoldDB" id="N1QMR6"/>
<evidence type="ECO:0000313" key="5">
    <source>
        <dbReference type="Proteomes" id="UP000016931"/>
    </source>
</evidence>
<dbReference type="PROSITE" id="PS00061">
    <property type="entry name" value="ADH_SHORT"/>
    <property type="match status" value="1"/>
</dbReference>
<dbReference type="PRINTS" id="PR00081">
    <property type="entry name" value="GDHRDH"/>
</dbReference>
<accession>N1QMR6</accession>
<dbReference type="OrthoDB" id="1669814at2759"/>
<dbReference type="GeneID" id="27899996"/>
<dbReference type="InterPro" id="IPR036291">
    <property type="entry name" value="NAD(P)-bd_dom_sf"/>
</dbReference>
<evidence type="ECO:0000313" key="4">
    <source>
        <dbReference type="EMBL" id="EMF17318.1"/>
    </source>
</evidence>
<dbReference type="OMA" id="AGMSAYC"/>
<dbReference type="InterPro" id="IPR002347">
    <property type="entry name" value="SDR_fam"/>
</dbReference>
<dbReference type="STRING" id="692275.N1QMR6"/>
<keyword evidence="3" id="KW-0560">Oxidoreductase</keyword>
<sequence length="264" mass="27698">MGREHELEGQVIAVTGGASGIGLSVVEILLSRGASVAIGDIDDAAIARAQASFQQPSSSASPNRGGKCLITKVNVSKRAEVDSWIASIVSKFGKLTGAANCAGVIGRHHGTRHVENLDDDQWDLIMSVNLTGMMYCMRAELRHMDKTSPGSIVCVSSVQGTFGFAGHAAYSASKHGVLGLVKSAAKEVGSRNIRVNAVTPGSIDTPLMDKRNALEGVDPNDMHPTPINRLARADEVGKLIVWLLSDEASFVTGATYAVDGGWAC</sequence>
<evidence type="ECO:0000256" key="3">
    <source>
        <dbReference type="ARBA" id="ARBA00023002"/>
    </source>
</evidence>
<dbReference type="eggNOG" id="KOG0725">
    <property type="taxonomic scope" value="Eukaryota"/>
</dbReference>
<dbReference type="FunFam" id="3.40.50.720:FF:000084">
    <property type="entry name" value="Short-chain dehydrogenase reductase"/>
    <property type="match status" value="1"/>
</dbReference>
<dbReference type="PANTHER" id="PTHR24321:SF8">
    <property type="entry name" value="ESTRADIOL 17-BETA-DEHYDROGENASE 8-RELATED"/>
    <property type="match status" value="1"/>
</dbReference>
<dbReference type="RefSeq" id="XP_016765439.1">
    <property type="nucleotide sequence ID" value="XM_016902859.1"/>
</dbReference>
<keyword evidence="5" id="KW-1185">Reference proteome</keyword>
<dbReference type="PRINTS" id="PR00080">
    <property type="entry name" value="SDRFAMILY"/>
</dbReference>
<dbReference type="HOGENOM" id="CLU_010194_1_0_1"/>
<reference evidence="4 5" key="1">
    <citation type="journal article" date="2012" name="PLoS Pathog.">
        <title>Diverse lifestyles and strategies of plant pathogenesis encoded in the genomes of eighteen Dothideomycetes fungi.</title>
        <authorList>
            <person name="Ohm R.A."/>
            <person name="Feau N."/>
            <person name="Henrissat B."/>
            <person name="Schoch C.L."/>
            <person name="Horwitz B.A."/>
            <person name="Barry K.W."/>
            <person name="Condon B.J."/>
            <person name="Copeland A.C."/>
            <person name="Dhillon B."/>
            <person name="Glaser F."/>
            <person name="Hesse C.N."/>
            <person name="Kosti I."/>
            <person name="LaButti K."/>
            <person name="Lindquist E.A."/>
            <person name="Lucas S."/>
            <person name="Salamov A.A."/>
            <person name="Bradshaw R.E."/>
            <person name="Ciuffetti L."/>
            <person name="Hamelin R.C."/>
            <person name="Kema G.H.J."/>
            <person name="Lawrence C."/>
            <person name="Scott J.A."/>
            <person name="Spatafora J.W."/>
            <person name="Turgeon B.G."/>
            <person name="de Wit P.J.G.M."/>
            <person name="Zhong S."/>
            <person name="Goodwin S.B."/>
            <person name="Grigoriev I.V."/>
        </authorList>
    </citation>
    <scope>NUCLEOTIDE SEQUENCE [LARGE SCALE GENOMIC DNA]</scope>
    <source>
        <strain evidence="4 5">SO2202</strain>
    </source>
</reference>
<name>N1QMR6_SPHMS</name>
<dbReference type="CDD" id="cd05233">
    <property type="entry name" value="SDR_c"/>
    <property type="match status" value="1"/>
</dbReference>
<keyword evidence="2" id="KW-0521">NADP</keyword>
<proteinExistence type="inferred from homology"/>
<organism evidence="4 5">
    <name type="scientific">Sphaerulina musiva (strain SO2202)</name>
    <name type="common">Poplar stem canker fungus</name>
    <name type="synonym">Septoria musiva</name>
    <dbReference type="NCBI Taxonomy" id="692275"/>
    <lineage>
        <taxon>Eukaryota</taxon>
        <taxon>Fungi</taxon>
        <taxon>Dikarya</taxon>
        <taxon>Ascomycota</taxon>
        <taxon>Pezizomycotina</taxon>
        <taxon>Dothideomycetes</taxon>
        <taxon>Dothideomycetidae</taxon>
        <taxon>Mycosphaerellales</taxon>
        <taxon>Mycosphaerellaceae</taxon>
        <taxon>Sphaerulina</taxon>
    </lineage>
</organism>
<dbReference type="InterPro" id="IPR020904">
    <property type="entry name" value="Sc_DH/Rdtase_CS"/>
</dbReference>
<gene>
    <name evidence="4" type="ORF">SEPMUDRAFT_138020</name>
</gene>
<comment type="similarity">
    <text evidence="1">Belongs to the short-chain dehydrogenases/reductases (SDR) family.</text>
</comment>
<dbReference type="Gene3D" id="3.40.50.720">
    <property type="entry name" value="NAD(P)-binding Rossmann-like Domain"/>
    <property type="match status" value="1"/>
</dbReference>
<dbReference type="PANTHER" id="PTHR24321">
    <property type="entry name" value="DEHYDROGENASES, SHORT CHAIN"/>
    <property type="match status" value="1"/>
</dbReference>
<dbReference type="Proteomes" id="UP000016931">
    <property type="component" value="Unassembled WGS sequence"/>
</dbReference>
<dbReference type="GO" id="GO:0016491">
    <property type="term" value="F:oxidoreductase activity"/>
    <property type="evidence" value="ECO:0007669"/>
    <property type="project" value="UniProtKB-KW"/>
</dbReference>
<dbReference type="SUPFAM" id="SSF51735">
    <property type="entry name" value="NAD(P)-binding Rossmann-fold domains"/>
    <property type="match status" value="1"/>
</dbReference>
<protein>
    <submittedName>
        <fullName evidence="4">NAD(P)-binding protein</fullName>
    </submittedName>
</protein>
<evidence type="ECO:0000256" key="1">
    <source>
        <dbReference type="ARBA" id="ARBA00006484"/>
    </source>
</evidence>